<sequence>MVSRAEVADHPHSRSLSQSRGAPSIVSRGSRSRHHHQRGRSNYGGTTHAPQNEFPFFAQSGDVEVVIACDGQEKKYLLHSFTLAQFSGFFAEETSRGQPQRGHITTSAPGPDYALSAIGEESSQVSSAAGHPATGPTQLPLARRRWRFELDWENLEEDEEPILVQKTPENNLFTPTRLSLQQERPRPERAHSSSFFRSMANLALSHRGPASQSSAELAVTVPDPSLSNPLLRDYDNLFRIFYNYPPILNATNIASAYSECKALLSLADLYDALRVVGPRIDHHLLRFSSRLFKQIAKYPPSYLKLGYLARSRIIFSEALTHVVGQWPAALPYIKPPDLSGGGYEVPQAVIDLIEDKVDELEELKQRIETKLFRLTLTTSRGERVNPANDYLGWLAMSLWRQWLAENTTPEVRGILKNTPGSRPGSGNSNAPPRLPAPRPSAERNMPPPPPYQPHPPPVINAQQSSSIATGRIFRLIASTNPDTFLPHDELKRFLKLQPPGISSSLYTRDNMRRFERKVDEIKNVARDIVKPLVRNCLELDLRSLADGGSGGLGYLTCVRCEEEELPWDM</sequence>
<feature type="compositionally biased region" description="Pro residues" evidence="2">
    <location>
        <begin position="445"/>
        <end position="456"/>
    </location>
</feature>
<feature type="compositionally biased region" description="Polar residues" evidence="2">
    <location>
        <begin position="418"/>
        <end position="429"/>
    </location>
</feature>
<feature type="coiled-coil region" evidence="1">
    <location>
        <begin position="350"/>
        <end position="377"/>
    </location>
</feature>
<evidence type="ECO:0000313" key="3">
    <source>
        <dbReference type="EMBL" id="KAJ9610854.1"/>
    </source>
</evidence>
<name>A0AA38XCF5_9EURO</name>
<accession>A0AA38XCF5</accession>
<feature type="region of interest" description="Disordered" evidence="2">
    <location>
        <begin position="413"/>
        <end position="456"/>
    </location>
</feature>
<evidence type="ECO:0000256" key="2">
    <source>
        <dbReference type="SAM" id="MobiDB-lite"/>
    </source>
</evidence>
<evidence type="ECO:0000256" key="1">
    <source>
        <dbReference type="SAM" id="Coils"/>
    </source>
</evidence>
<dbReference type="Proteomes" id="UP001172673">
    <property type="component" value="Unassembled WGS sequence"/>
</dbReference>
<gene>
    <name evidence="3" type="ORF">H2200_005631</name>
</gene>
<feature type="compositionally biased region" description="Basic residues" evidence="2">
    <location>
        <begin position="30"/>
        <end position="39"/>
    </location>
</feature>
<dbReference type="EMBL" id="JAPDRK010000007">
    <property type="protein sequence ID" value="KAJ9610854.1"/>
    <property type="molecule type" value="Genomic_DNA"/>
</dbReference>
<keyword evidence="1" id="KW-0175">Coiled coil</keyword>
<dbReference type="PANTHER" id="PTHR38119:SF1">
    <property type="entry name" value="BTB DOMAIN-CONTAINING PROTEIN"/>
    <property type="match status" value="1"/>
</dbReference>
<reference evidence="3" key="1">
    <citation type="submission" date="2022-10" db="EMBL/GenBank/DDBJ databases">
        <title>Culturing micro-colonial fungi from biological soil crusts in the Mojave desert and describing Neophaeococcomyces mojavensis, and introducing the new genera and species Taxawa tesnikishii.</title>
        <authorList>
            <person name="Kurbessoian T."/>
            <person name="Stajich J.E."/>
        </authorList>
    </citation>
    <scope>NUCLEOTIDE SEQUENCE</scope>
    <source>
        <strain evidence="3">TK_41</strain>
    </source>
</reference>
<organism evidence="3 4">
    <name type="scientific">Cladophialophora chaetospira</name>
    <dbReference type="NCBI Taxonomy" id="386627"/>
    <lineage>
        <taxon>Eukaryota</taxon>
        <taxon>Fungi</taxon>
        <taxon>Dikarya</taxon>
        <taxon>Ascomycota</taxon>
        <taxon>Pezizomycotina</taxon>
        <taxon>Eurotiomycetes</taxon>
        <taxon>Chaetothyriomycetidae</taxon>
        <taxon>Chaetothyriales</taxon>
        <taxon>Herpotrichiellaceae</taxon>
        <taxon>Cladophialophora</taxon>
    </lineage>
</organism>
<comment type="caution">
    <text evidence="3">The sequence shown here is derived from an EMBL/GenBank/DDBJ whole genome shotgun (WGS) entry which is preliminary data.</text>
</comment>
<evidence type="ECO:0000313" key="4">
    <source>
        <dbReference type="Proteomes" id="UP001172673"/>
    </source>
</evidence>
<keyword evidence="4" id="KW-1185">Reference proteome</keyword>
<feature type="compositionally biased region" description="Basic and acidic residues" evidence="2">
    <location>
        <begin position="1"/>
        <end position="12"/>
    </location>
</feature>
<dbReference type="PANTHER" id="PTHR38119">
    <property type="entry name" value="BTB DOMAIN-CONTAINING PROTEIN-RELATED"/>
    <property type="match status" value="1"/>
</dbReference>
<protein>
    <recommendedName>
        <fullName evidence="5">BTB domain-containing protein</fullName>
    </recommendedName>
</protein>
<evidence type="ECO:0008006" key="5">
    <source>
        <dbReference type="Google" id="ProtNLM"/>
    </source>
</evidence>
<proteinExistence type="predicted"/>
<dbReference type="AlphaFoldDB" id="A0AA38XCF5"/>
<feature type="region of interest" description="Disordered" evidence="2">
    <location>
        <begin position="1"/>
        <end position="50"/>
    </location>
</feature>